<sequence>MPSEGPSAPATSRFKRTDWIGSEADVRNDRNATTGDVAIAAVMVLALLAVTAILLRGDDGTLRWFAVPTGLGAAGLLVWAAGTARSSARARWSVRVDGVAEQMAQVATWCGRLGGHLEQPRSAEITRATKVRVAQAITQGEAALAAWSAAPVRRRTVGRLQSVAARLLPEMEAADLRASHERTIATHGRIA</sequence>
<proteinExistence type="predicted"/>
<keyword evidence="1" id="KW-0472">Membrane</keyword>
<dbReference type="Proteomes" id="UP000419743">
    <property type="component" value="Unassembled WGS sequence"/>
</dbReference>
<feature type="transmembrane region" description="Helical" evidence="1">
    <location>
        <begin position="61"/>
        <end position="81"/>
    </location>
</feature>
<dbReference type="EMBL" id="CACRYJ010000036">
    <property type="protein sequence ID" value="VZO37760.1"/>
    <property type="molecule type" value="Genomic_DNA"/>
</dbReference>
<gene>
    <name evidence="2" type="ORF">HALOF300_02732</name>
</gene>
<keyword evidence="1" id="KW-1133">Transmembrane helix</keyword>
<accession>A0A7M4DKR8</accession>
<feature type="transmembrane region" description="Helical" evidence="1">
    <location>
        <begin position="37"/>
        <end position="55"/>
    </location>
</feature>
<dbReference type="RefSeq" id="WP_156741459.1">
    <property type="nucleotide sequence ID" value="NZ_CACRYJ010000036.1"/>
</dbReference>
<reference evidence="2 3" key="1">
    <citation type="submission" date="2019-11" db="EMBL/GenBank/DDBJ databases">
        <authorList>
            <person name="Criscuolo A."/>
        </authorList>
    </citation>
    <scope>NUCLEOTIDE SEQUENCE [LARGE SCALE GENOMIC DNA]</scope>
    <source>
        <strain evidence="2">CIP111667</strain>
    </source>
</reference>
<name>A0A7M4DKR8_9MICO</name>
<dbReference type="AlphaFoldDB" id="A0A7M4DKR8"/>
<organism evidence="2 3">
    <name type="scientific">Occultella aeris</name>
    <dbReference type="NCBI Taxonomy" id="2761496"/>
    <lineage>
        <taxon>Bacteria</taxon>
        <taxon>Bacillati</taxon>
        <taxon>Actinomycetota</taxon>
        <taxon>Actinomycetes</taxon>
        <taxon>Micrococcales</taxon>
        <taxon>Ruaniaceae</taxon>
        <taxon>Occultella</taxon>
    </lineage>
</organism>
<evidence type="ECO:0000256" key="1">
    <source>
        <dbReference type="SAM" id="Phobius"/>
    </source>
</evidence>
<evidence type="ECO:0000313" key="2">
    <source>
        <dbReference type="EMBL" id="VZO37760.1"/>
    </source>
</evidence>
<evidence type="ECO:0000313" key="3">
    <source>
        <dbReference type="Proteomes" id="UP000419743"/>
    </source>
</evidence>
<protein>
    <submittedName>
        <fullName evidence="2">Uncharacterized protein</fullName>
    </submittedName>
</protein>
<keyword evidence="1" id="KW-0812">Transmembrane</keyword>
<keyword evidence="3" id="KW-1185">Reference proteome</keyword>
<comment type="caution">
    <text evidence="2">The sequence shown here is derived from an EMBL/GenBank/DDBJ whole genome shotgun (WGS) entry which is preliminary data.</text>
</comment>